<gene>
    <name evidence="3" type="ORF">GGR46_001676</name>
</gene>
<dbReference type="EMBL" id="JACIEH010000001">
    <property type="protein sequence ID" value="MBB4098143.1"/>
    <property type="molecule type" value="Genomic_DNA"/>
</dbReference>
<name>A0A7W6JRH4_9SPHN</name>
<proteinExistence type="predicted"/>
<feature type="signal peptide" evidence="1">
    <location>
        <begin position="1"/>
        <end position="21"/>
    </location>
</feature>
<dbReference type="Gene3D" id="1.20.1270.180">
    <property type="match status" value="1"/>
</dbReference>
<dbReference type="RefSeq" id="WP_183996348.1">
    <property type="nucleotide sequence ID" value="NZ_JACIEH010000001.1"/>
</dbReference>
<dbReference type="Proteomes" id="UP000557392">
    <property type="component" value="Unassembled WGS sequence"/>
</dbReference>
<evidence type="ECO:0000313" key="3">
    <source>
        <dbReference type="EMBL" id="MBB4098143.1"/>
    </source>
</evidence>
<feature type="domain" description="Lysozyme inhibitor LprI-like N-terminal" evidence="2">
    <location>
        <begin position="40"/>
        <end position="128"/>
    </location>
</feature>
<reference evidence="3 4" key="1">
    <citation type="submission" date="2020-08" db="EMBL/GenBank/DDBJ databases">
        <title>Genomic Encyclopedia of Type Strains, Phase IV (KMG-IV): sequencing the most valuable type-strain genomes for metagenomic binning, comparative biology and taxonomic classification.</title>
        <authorList>
            <person name="Goeker M."/>
        </authorList>
    </citation>
    <scope>NUCLEOTIDE SEQUENCE [LARGE SCALE GENOMIC DNA]</scope>
    <source>
        <strain evidence="3 4">DSM 101806</strain>
    </source>
</reference>
<comment type="caution">
    <text evidence="3">The sequence shown here is derived from an EMBL/GenBank/DDBJ whole genome shotgun (WGS) entry which is preliminary data.</text>
</comment>
<evidence type="ECO:0000313" key="4">
    <source>
        <dbReference type="Proteomes" id="UP000557392"/>
    </source>
</evidence>
<keyword evidence="4" id="KW-1185">Reference proteome</keyword>
<evidence type="ECO:0000259" key="2">
    <source>
        <dbReference type="Pfam" id="PF07007"/>
    </source>
</evidence>
<dbReference type="PANTHER" id="PTHR39176:SF1">
    <property type="entry name" value="PERIPLASMIC PROTEIN"/>
    <property type="match status" value="1"/>
</dbReference>
<feature type="chain" id="PRO_5030725024" evidence="1">
    <location>
        <begin position="22"/>
        <end position="131"/>
    </location>
</feature>
<evidence type="ECO:0000256" key="1">
    <source>
        <dbReference type="SAM" id="SignalP"/>
    </source>
</evidence>
<protein>
    <submittedName>
        <fullName evidence="3">Uncharacterized protein YecT (DUF1311 family)</fullName>
    </submittedName>
</protein>
<dbReference type="Pfam" id="PF07007">
    <property type="entry name" value="LprI"/>
    <property type="match status" value="1"/>
</dbReference>
<dbReference type="AlphaFoldDB" id="A0A7W6JRH4"/>
<organism evidence="3 4">
    <name type="scientific">Sphingomonas kyeonggiensis</name>
    <dbReference type="NCBI Taxonomy" id="1268553"/>
    <lineage>
        <taxon>Bacteria</taxon>
        <taxon>Pseudomonadati</taxon>
        <taxon>Pseudomonadota</taxon>
        <taxon>Alphaproteobacteria</taxon>
        <taxon>Sphingomonadales</taxon>
        <taxon>Sphingomonadaceae</taxon>
        <taxon>Sphingomonas</taxon>
    </lineage>
</organism>
<dbReference type="PANTHER" id="PTHR39176">
    <property type="entry name" value="PERIPLASMIC PROTEIN-RELATED"/>
    <property type="match status" value="1"/>
</dbReference>
<sequence length="131" mass="14236">MTFRFALAALAGAMIATGASAQTAGAFMQNPAFKDPAPAKCETTFDMQHCAAHDLRVADAQMSARYSALRARLKPAARQKLLVEQRKWLAERDRGCIAKGDRYRGGSIAPVVVAQCWVDVTKARAKVLAKR</sequence>
<accession>A0A7W6JRH4</accession>
<dbReference type="InterPro" id="IPR009739">
    <property type="entry name" value="LprI-like_N"/>
</dbReference>
<keyword evidence="1" id="KW-0732">Signal</keyword>